<dbReference type="SMART" id="SM00226">
    <property type="entry name" value="LMWPc"/>
    <property type="match status" value="1"/>
</dbReference>
<accession>A0A1H3VD75</accession>
<reference evidence="3 4" key="1">
    <citation type="submission" date="2016-10" db="EMBL/GenBank/DDBJ databases">
        <authorList>
            <person name="de Groot N.N."/>
        </authorList>
    </citation>
    <scope>NUCLEOTIDE SEQUENCE [LARGE SCALE GENOMIC DNA]</scope>
    <source>
        <strain evidence="3 4">DSM 23842</strain>
    </source>
</reference>
<gene>
    <name evidence="3" type="ORF">SAMN04487990_10142</name>
</gene>
<dbReference type="PANTHER" id="PTHR43428:SF1">
    <property type="entry name" value="ARSENATE REDUCTASE"/>
    <property type="match status" value="1"/>
</dbReference>
<proteinExistence type="predicted"/>
<sequence length="206" mass="23300">MKSLFPELDKHIIDFDDTTITDDRKKLLNPIIQDLQQKLTQKEAIRLNFICTHNSRRSHFAQIWGQTLAYYFGIPNVSCYSAGTEATALFPSVLKTLEDKGFQITTLSDGKNPIYSIKYGSNTPPIIGFSKTIDHSFNPKTDFIAIMTCSHADEGCPFIAGAERRFAFTFDDPKAFDNTSKAQEAYQNTSLQIANQLHYIFSKLKP</sequence>
<organism evidence="3 4">
    <name type="scientific">Bizionia paragorgiae</name>
    <dbReference type="NCBI Taxonomy" id="283786"/>
    <lineage>
        <taxon>Bacteria</taxon>
        <taxon>Pseudomonadati</taxon>
        <taxon>Bacteroidota</taxon>
        <taxon>Flavobacteriia</taxon>
        <taxon>Flavobacteriales</taxon>
        <taxon>Flavobacteriaceae</taxon>
        <taxon>Bizionia</taxon>
    </lineage>
</organism>
<dbReference type="GO" id="GO:0046685">
    <property type="term" value="P:response to arsenic-containing substance"/>
    <property type="evidence" value="ECO:0007669"/>
    <property type="project" value="UniProtKB-KW"/>
</dbReference>
<protein>
    <submittedName>
        <fullName evidence="3">Arsenate reductase</fullName>
    </submittedName>
</protein>
<dbReference type="EMBL" id="FNQK01000001">
    <property type="protein sequence ID" value="SDZ72753.1"/>
    <property type="molecule type" value="Genomic_DNA"/>
</dbReference>
<dbReference type="InterPro" id="IPR036196">
    <property type="entry name" value="Ptyr_pPase_sf"/>
</dbReference>
<feature type="domain" description="Phosphotyrosine protein phosphatase I" evidence="2">
    <location>
        <begin position="45"/>
        <end position="203"/>
    </location>
</feature>
<evidence type="ECO:0000313" key="3">
    <source>
        <dbReference type="EMBL" id="SDZ72753.1"/>
    </source>
</evidence>
<evidence type="ECO:0000256" key="1">
    <source>
        <dbReference type="ARBA" id="ARBA00022849"/>
    </source>
</evidence>
<dbReference type="OrthoDB" id="9793058at2"/>
<keyword evidence="1" id="KW-0059">Arsenical resistance</keyword>
<dbReference type="Gene3D" id="3.40.50.2300">
    <property type="match status" value="1"/>
</dbReference>
<dbReference type="PANTHER" id="PTHR43428">
    <property type="entry name" value="ARSENATE REDUCTASE"/>
    <property type="match status" value="1"/>
</dbReference>
<name>A0A1H3VD75_BIZPA</name>
<dbReference type="AlphaFoldDB" id="A0A1H3VD75"/>
<evidence type="ECO:0000259" key="2">
    <source>
        <dbReference type="SMART" id="SM00226"/>
    </source>
</evidence>
<evidence type="ECO:0000313" key="4">
    <source>
        <dbReference type="Proteomes" id="UP000198846"/>
    </source>
</evidence>
<dbReference type="STRING" id="283786.SAMN04487990_10142"/>
<dbReference type="SUPFAM" id="SSF52788">
    <property type="entry name" value="Phosphotyrosine protein phosphatases I"/>
    <property type="match status" value="1"/>
</dbReference>
<dbReference type="InterPro" id="IPR023485">
    <property type="entry name" value="Ptyr_pPase"/>
</dbReference>
<dbReference type="Proteomes" id="UP000198846">
    <property type="component" value="Unassembled WGS sequence"/>
</dbReference>
<dbReference type="RefSeq" id="WP_092130961.1">
    <property type="nucleotide sequence ID" value="NZ_FNQK01000001.1"/>
</dbReference>
<keyword evidence="4" id="KW-1185">Reference proteome</keyword>